<sequence>MPAAPGESLLTTLFADVHYYFSDPSTKPPHHRFDRGSYVYVYHNSHLHHAKLEIANHAGTPNQDAFSGYLNCASVEFSYKQPTLVTLRIDAVVPDQTQWHLPSYNERNEQKYLYRLNTLDLYLWTERDAATFLGHLKAVMPASRLDIRDAPSAAVNVTPVRAASPAEHRDSMSPVVQQLEKTAIGTHFPRAASAVSAQSLPGPPTPATTAGASSPPVSPPQQSIAAPFAYNPAAPPAPEPIAYREKTPPPLDDGTGTGLQHAAKYDAMPQQYANVPQGYQNSAQPTPQGAYFPTQVPQSPGFAGPPLASPQNAQSLGQMPPPPSGPSPARQQQQQQQQQQFTPSFGPPPITGHSPQQLPSFAGPPSNNHTPHPTSPPPHQQSFHRQSSYSGPPVQQFASYPSSAPTFGPHAIATPGLSTIQPPTPSAPPAYAGHTPLSSPGLPPPPPLSQPQTYNPAASHQPPQPQQHQTFGYSSYNYSATHVSHQPAINSYGQYTGDIHTQLYRPTEAEAAHAHGHAAKKERPGAGERSDTKERLEQRVQGVEKRVGGFLKRLDKLI</sequence>
<dbReference type="OrthoDB" id="5408296at2759"/>
<comment type="caution">
    <text evidence="2">The sequence shown here is derived from an EMBL/GenBank/DDBJ whole genome shotgun (WGS) entry which is preliminary data.</text>
</comment>
<name>A0A9W7SXC0_9PEZI</name>
<proteinExistence type="predicted"/>
<reference evidence="2 3" key="2">
    <citation type="journal article" date="2021" name="Curr. Genet.">
        <title>Genetic response to nitrogen starvation in the aggressive Eucalyptus foliar pathogen Teratosphaeria destructans.</title>
        <authorList>
            <person name="Havenga M."/>
            <person name="Wingfield B.D."/>
            <person name="Wingfield M.J."/>
            <person name="Dreyer L.L."/>
            <person name="Roets F."/>
            <person name="Aylward J."/>
        </authorList>
    </citation>
    <scope>NUCLEOTIDE SEQUENCE [LARGE SCALE GENOMIC DNA]</scope>
    <source>
        <strain evidence="2">CMW44962</strain>
    </source>
</reference>
<gene>
    <name evidence="2" type="ORF">Tdes44962_MAKER08203</name>
</gene>
<protein>
    <submittedName>
        <fullName evidence="2">Pollen-specific leucine-rich repeat extensin-like protein 2</fullName>
    </submittedName>
</protein>
<feature type="compositionally biased region" description="Low complexity" evidence="1">
    <location>
        <begin position="327"/>
        <end position="344"/>
    </location>
</feature>
<organism evidence="2 3">
    <name type="scientific">Teratosphaeria destructans</name>
    <dbReference type="NCBI Taxonomy" id="418781"/>
    <lineage>
        <taxon>Eukaryota</taxon>
        <taxon>Fungi</taxon>
        <taxon>Dikarya</taxon>
        <taxon>Ascomycota</taxon>
        <taxon>Pezizomycotina</taxon>
        <taxon>Dothideomycetes</taxon>
        <taxon>Dothideomycetidae</taxon>
        <taxon>Mycosphaerellales</taxon>
        <taxon>Teratosphaeriaceae</taxon>
        <taxon>Teratosphaeria</taxon>
    </lineage>
</organism>
<evidence type="ECO:0000313" key="2">
    <source>
        <dbReference type="EMBL" id="KAH9838199.1"/>
    </source>
</evidence>
<keyword evidence="3" id="KW-1185">Reference proteome</keyword>
<feature type="region of interest" description="Disordered" evidence="1">
    <location>
        <begin position="192"/>
        <end position="259"/>
    </location>
</feature>
<dbReference type="AlphaFoldDB" id="A0A9W7SXC0"/>
<feature type="region of interest" description="Disordered" evidence="1">
    <location>
        <begin position="277"/>
        <end position="471"/>
    </location>
</feature>
<evidence type="ECO:0000256" key="1">
    <source>
        <dbReference type="SAM" id="MobiDB-lite"/>
    </source>
</evidence>
<reference evidence="2 3" key="1">
    <citation type="journal article" date="2018" name="IMA Fungus">
        <title>IMA Genome-F 10: Nine draft genome sequences of Claviceps purpurea s.lat., including C. arundinis, C. humidiphila, and C. cf. spartinae, pseudomolecules for the pitch canker pathogen Fusarium circinatum, draft genome of Davidsoniella eucalypti, Grosmannia galeiformis, Quambalaria eucalypti, and Teratosphaeria destructans.</title>
        <authorList>
            <person name="Wingfield B.D."/>
            <person name="Liu M."/>
            <person name="Nguyen H.D."/>
            <person name="Lane F.A."/>
            <person name="Morgan S.W."/>
            <person name="De Vos L."/>
            <person name="Wilken P.M."/>
            <person name="Duong T.A."/>
            <person name="Aylward J."/>
            <person name="Coetzee M.P."/>
            <person name="Dadej K."/>
            <person name="De Beer Z.W."/>
            <person name="Findlay W."/>
            <person name="Havenga M."/>
            <person name="Kolarik M."/>
            <person name="Menzies J.G."/>
            <person name="Naidoo K."/>
            <person name="Pochopski O."/>
            <person name="Shoukouhi P."/>
            <person name="Santana Q.C."/>
            <person name="Seifert K.A."/>
            <person name="Soal N."/>
            <person name="Steenkamp E.T."/>
            <person name="Tatham C.T."/>
            <person name="van der Nest M.A."/>
            <person name="Wingfield M.J."/>
        </authorList>
    </citation>
    <scope>NUCLEOTIDE SEQUENCE [LARGE SCALE GENOMIC DNA]</scope>
    <source>
        <strain evidence="2">CMW44962</strain>
    </source>
</reference>
<dbReference type="Proteomes" id="UP001138500">
    <property type="component" value="Unassembled WGS sequence"/>
</dbReference>
<dbReference type="EMBL" id="RIBY02000713">
    <property type="protein sequence ID" value="KAH9838199.1"/>
    <property type="molecule type" value="Genomic_DNA"/>
</dbReference>
<evidence type="ECO:0000313" key="3">
    <source>
        <dbReference type="Proteomes" id="UP001138500"/>
    </source>
</evidence>
<accession>A0A9W7SXC0</accession>
<feature type="region of interest" description="Disordered" evidence="1">
    <location>
        <begin position="509"/>
        <end position="537"/>
    </location>
</feature>
<feature type="compositionally biased region" description="Polar residues" evidence="1">
    <location>
        <begin position="396"/>
        <end position="405"/>
    </location>
</feature>
<feature type="compositionally biased region" description="Polar residues" evidence="1">
    <location>
        <begin position="277"/>
        <end position="287"/>
    </location>
</feature>
<feature type="compositionally biased region" description="Low complexity" evidence="1">
    <location>
        <begin position="207"/>
        <end position="232"/>
    </location>
</feature>